<dbReference type="AlphaFoldDB" id="A0ABD1F2G8"/>
<keyword evidence="5" id="KW-1185">Reference proteome</keyword>
<reference evidence="4 5" key="1">
    <citation type="submission" date="2024-05" db="EMBL/GenBank/DDBJ databases">
        <title>Genetic variation in Jamaican populations of the coffee berry borer (Hypothenemus hampei).</title>
        <authorList>
            <person name="Errbii M."/>
            <person name="Myrie A."/>
        </authorList>
    </citation>
    <scope>NUCLEOTIDE SEQUENCE [LARGE SCALE GENOMIC DNA]</scope>
    <source>
        <strain evidence="4">JA-Hopewell-2020-01-JO</strain>
        <tissue evidence="4">Whole body</tissue>
    </source>
</reference>
<keyword evidence="1" id="KW-0539">Nucleus</keyword>
<accession>A0ABD1F2G8</accession>
<dbReference type="EMBL" id="JBDJPC010000003">
    <property type="protein sequence ID" value="KAL1509242.1"/>
    <property type="molecule type" value="Genomic_DNA"/>
</dbReference>
<name>A0ABD1F2G8_HYPHA</name>
<proteinExistence type="predicted"/>
<gene>
    <name evidence="4" type="ORF">ABEB36_004008</name>
</gene>
<feature type="region of interest" description="Disordered" evidence="2">
    <location>
        <begin position="1"/>
        <end position="57"/>
    </location>
</feature>
<evidence type="ECO:0000259" key="3">
    <source>
        <dbReference type="PROSITE" id="PS51031"/>
    </source>
</evidence>
<sequence>MRDTCTKLEKRPNDGEEAPYAVDISEQPSQVQESEETSQQKVSNYNFSTSRKSQNPAQKMVQIMKQNASMRMKRYENKPETKELDEVDMFYLSMTKTVKRLSHLEQAKIRMTLCQLVSEAEIRSIEKSAPGHFTTPSGTSVSSLVLTPATSPMSNLDQSSMISASSAQPLLYPSTSSFSPYINEYHNM</sequence>
<organism evidence="4 5">
    <name type="scientific">Hypothenemus hampei</name>
    <name type="common">Coffee berry borer</name>
    <dbReference type="NCBI Taxonomy" id="57062"/>
    <lineage>
        <taxon>Eukaryota</taxon>
        <taxon>Metazoa</taxon>
        <taxon>Ecdysozoa</taxon>
        <taxon>Arthropoda</taxon>
        <taxon>Hexapoda</taxon>
        <taxon>Insecta</taxon>
        <taxon>Pterygota</taxon>
        <taxon>Neoptera</taxon>
        <taxon>Endopterygota</taxon>
        <taxon>Coleoptera</taxon>
        <taxon>Polyphaga</taxon>
        <taxon>Cucujiformia</taxon>
        <taxon>Curculionidae</taxon>
        <taxon>Scolytinae</taxon>
        <taxon>Hypothenemus</taxon>
    </lineage>
</organism>
<evidence type="ECO:0000313" key="4">
    <source>
        <dbReference type="EMBL" id="KAL1509242.1"/>
    </source>
</evidence>
<protein>
    <recommendedName>
        <fullName evidence="3">BESS domain-containing protein</fullName>
    </recommendedName>
</protein>
<feature type="domain" description="BESS" evidence="3">
    <location>
        <begin position="84"/>
        <end position="123"/>
    </location>
</feature>
<feature type="compositionally biased region" description="Basic and acidic residues" evidence="2">
    <location>
        <begin position="1"/>
        <end position="14"/>
    </location>
</feature>
<comment type="caution">
    <text evidence="4">The sequence shown here is derived from an EMBL/GenBank/DDBJ whole genome shotgun (WGS) entry which is preliminary data.</text>
</comment>
<dbReference type="Proteomes" id="UP001566132">
    <property type="component" value="Unassembled WGS sequence"/>
</dbReference>
<evidence type="ECO:0000256" key="1">
    <source>
        <dbReference type="PROSITE-ProRule" id="PRU00371"/>
    </source>
</evidence>
<dbReference type="GO" id="GO:0005634">
    <property type="term" value="C:nucleus"/>
    <property type="evidence" value="ECO:0007669"/>
    <property type="project" value="UniProtKB-SubCell"/>
</dbReference>
<evidence type="ECO:0000256" key="2">
    <source>
        <dbReference type="SAM" id="MobiDB-lite"/>
    </source>
</evidence>
<feature type="compositionally biased region" description="Polar residues" evidence="2">
    <location>
        <begin position="41"/>
        <end position="57"/>
    </location>
</feature>
<evidence type="ECO:0000313" key="5">
    <source>
        <dbReference type="Proteomes" id="UP001566132"/>
    </source>
</evidence>
<dbReference type="PROSITE" id="PS51031">
    <property type="entry name" value="BESS"/>
    <property type="match status" value="1"/>
</dbReference>
<feature type="compositionally biased region" description="Low complexity" evidence="2">
    <location>
        <begin position="25"/>
        <end position="40"/>
    </location>
</feature>
<comment type="subcellular location">
    <subcellularLocation>
        <location evidence="1">Nucleus</location>
    </subcellularLocation>
</comment>
<dbReference type="InterPro" id="IPR004210">
    <property type="entry name" value="BESS_motif"/>
</dbReference>